<organism evidence="2 3">
    <name type="scientific">Iphiclides podalirius</name>
    <name type="common">scarce swallowtail</name>
    <dbReference type="NCBI Taxonomy" id="110791"/>
    <lineage>
        <taxon>Eukaryota</taxon>
        <taxon>Metazoa</taxon>
        <taxon>Ecdysozoa</taxon>
        <taxon>Arthropoda</taxon>
        <taxon>Hexapoda</taxon>
        <taxon>Insecta</taxon>
        <taxon>Pterygota</taxon>
        <taxon>Neoptera</taxon>
        <taxon>Endopterygota</taxon>
        <taxon>Lepidoptera</taxon>
        <taxon>Glossata</taxon>
        <taxon>Ditrysia</taxon>
        <taxon>Papilionoidea</taxon>
        <taxon>Papilionidae</taxon>
        <taxon>Papilioninae</taxon>
        <taxon>Iphiclides</taxon>
    </lineage>
</organism>
<dbReference type="EMBL" id="OW152828">
    <property type="protein sequence ID" value="CAH2045049.1"/>
    <property type="molecule type" value="Genomic_DNA"/>
</dbReference>
<gene>
    <name evidence="2" type="ORF">IPOD504_LOCUS4912</name>
</gene>
<dbReference type="Proteomes" id="UP000837857">
    <property type="component" value="Chromosome 16"/>
</dbReference>
<evidence type="ECO:0000313" key="3">
    <source>
        <dbReference type="Proteomes" id="UP000837857"/>
    </source>
</evidence>
<keyword evidence="3" id="KW-1185">Reference proteome</keyword>
<name>A0ABN8I2P2_9NEOP</name>
<feature type="region of interest" description="Disordered" evidence="1">
    <location>
        <begin position="1"/>
        <end position="43"/>
    </location>
</feature>
<accession>A0ABN8I2P2</accession>
<proteinExistence type="predicted"/>
<feature type="non-terminal residue" evidence="2">
    <location>
        <position position="114"/>
    </location>
</feature>
<protein>
    <submittedName>
        <fullName evidence="2">Uncharacterized protein</fullName>
    </submittedName>
</protein>
<evidence type="ECO:0000256" key="1">
    <source>
        <dbReference type="SAM" id="MobiDB-lite"/>
    </source>
</evidence>
<reference evidence="2" key="1">
    <citation type="submission" date="2022-03" db="EMBL/GenBank/DDBJ databases">
        <authorList>
            <person name="Martin H S."/>
        </authorList>
    </citation>
    <scope>NUCLEOTIDE SEQUENCE</scope>
</reference>
<sequence length="114" mass="12724">MWPHKKNVYAKRAPQLRAPTVPAPATRRAARREVSGPIAPRPVTRLTVPSMFPTRSTFRKGTGAACSTPHPATYRIRRDKALDGARARMQRVTRGDRLSQSERLANELSRIIGP</sequence>
<feature type="compositionally biased region" description="Low complexity" evidence="1">
    <location>
        <begin position="17"/>
        <end position="27"/>
    </location>
</feature>
<evidence type="ECO:0000313" key="2">
    <source>
        <dbReference type="EMBL" id="CAH2045049.1"/>
    </source>
</evidence>